<feature type="region of interest" description="Disordered" evidence="2">
    <location>
        <begin position="1"/>
        <end position="37"/>
    </location>
</feature>
<organism evidence="4">
    <name type="scientific">Phaeomonas parva</name>
    <dbReference type="NCBI Taxonomy" id="124430"/>
    <lineage>
        <taxon>Eukaryota</taxon>
        <taxon>Sar</taxon>
        <taxon>Stramenopiles</taxon>
        <taxon>Ochrophyta</taxon>
        <taxon>Pinguiophyceae</taxon>
        <taxon>Pinguiochrysidales</taxon>
        <taxon>Pinguiochrysidaceae</taxon>
        <taxon>Phaeomonas</taxon>
    </lineage>
</organism>
<feature type="region of interest" description="Disordered" evidence="2">
    <location>
        <begin position="212"/>
        <end position="372"/>
    </location>
</feature>
<dbReference type="AlphaFoldDB" id="A0A7S1TSK7"/>
<dbReference type="InterPro" id="IPR001841">
    <property type="entry name" value="Znf_RING"/>
</dbReference>
<dbReference type="EMBL" id="HBGJ01002991">
    <property type="protein sequence ID" value="CAD9243567.1"/>
    <property type="molecule type" value="Transcribed_RNA"/>
</dbReference>
<feature type="compositionally biased region" description="Acidic residues" evidence="2">
    <location>
        <begin position="124"/>
        <end position="134"/>
    </location>
</feature>
<evidence type="ECO:0000259" key="3">
    <source>
        <dbReference type="PROSITE" id="PS50089"/>
    </source>
</evidence>
<dbReference type="Gene3D" id="3.30.40.10">
    <property type="entry name" value="Zinc/RING finger domain, C3HC4 (zinc finger)"/>
    <property type="match status" value="1"/>
</dbReference>
<dbReference type="PROSITE" id="PS50089">
    <property type="entry name" value="ZF_RING_2"/>
    <property type="match status" value="1"/>
</dbReference>
<reference evidence="4" key="1">
    <citation type="submission" date="2021-01" db="EMBL/GenBank/DDBJ databases">
        <authorList>
            <person name="Corre E."/>
            <person name="Pelletier E."/>
            <person name="Niang G."/>
            <person name="Scheremetjew M."/>
            <person name="Finn R."/>
            <person name="Kale V."/>
            <person name="Holt S."/>
            <person name="Cochrane G."/>
            <person name="Meng A."/>
            <person name="Brown T."/>
            <person name="Cohen L."/>
        </authorList>
    </citation>
    <scope>NUCLEOTIDE SEQUENCE</scope>
    <source>
        <strain evidence="4">CCMP2877</strain>
    </source>
</reference>
<name>A0A7S1TSK7_9STRA</name>
<evidence type="ECO:0000256" key="2">
    <source>
        <dbReference type="SAM" id="MobiDB-lite"/>
    </source>
</evidence>
<feature type="compositionally biased region" description="Polar residues" evidence="2">
    <location>
        <begin position="15"/>
        <end position="35"/>
    </location>
</feature>
<accession>A0A7S1TSK7</accession>
<dbReference type="SMART" id="SM00184">
    <property type="entry name" value="RING"/>
    <property type="match status" value="1"/>
</dbReference>
<dbReference type="GO" id="GO:0008270">
    <property type="term" value="F:zinc ion binding"/>
    <property type="evidence" value="ECO:0007669"/>
    <property type="project" value="UniProtKB-KW"/>
</dbReference>
<feature type="compositionally biased region" description="Low complexity" evidence="2">
    <location>
        <begin position="293"/>
        <end position="308"/>
    </location>
</feature>
<proteinExistence type="predicted"/>
<gene>
    <name evidence="4" type="ORF">PPAR1163_LOCUS1912</name>
</gene>
<feature type="compositionally biased region" description="Basic and acidic residues" evidence="2">
    <location>
        <begin position="113"/>
        <end position="123"/>
    </location>
</feature>
<evidence type="ECO:0000256" key="1">
    <source>
        <dbReference type="PROSITE-ProRule" id="PRU00175"/>
    </source>
</evidence>
<keyword evidence="1" id="KW-0479">Metal-binding</keyword>
<evidence type="ECO:0000313" key="4">
    <source>
        <dbReference type="EMBL" id="CAD9243567.1"/>
    </source>
</evidence>
<feature type="domain" description="RING-type" evidence="3">
    <location>
        <begin position="137"/>
        <end position="184"/>
    </location>
</feature>
<feature type="region of interest" description="Disordered" evidence="2">
    <location>
        <begin position="58"/>
        <end position="136"/>
    </location>
</feature>
<dbReference type="SUPFAM" id="SSF57850">
    <property type="entry name" value="RING/U-box"/>
    <property type="match status" value="1"/>
</dbReference>
<keyword evidence="1" id="KW-0862">Zinc</keyword>
<sequence>MSTIAESRRPPLTPLSANAMKNQRSTPGVTSTPLQLKSPASLLAKCQSQQRKIRALEAQLQRGQLPPVEQGGAAEEKGGEELVFETPRHARGAGATWPAAKTSAGRTSAEAVEAPKEEAKADEKNEEDEDEDPDSLCPICTYPFEAEDAADRRYVVTTYCGHRFHLECLQESRAFGVDGCPMCRQDLPHGITPAKKRGTGWKRITSAAEGNRLLSGDYDEQRSGHQGDSGESRLSGSFASEPRHRRQGRSDGYSRPPRGTAQPTSRPAAQGGAPGQLTNPTALLDAPHPFADSGASSRSRPSGRQQRPTYPGSDETVEQILARNRVPMQQPRRQTQPAIPARSPEAQRVTEQLEGLGEDGQGRRRSAACTIS</sequence>
<keyword evidence="1" id="KW-0863">Zinc-finger</keyword>
<feature type="compositionally biased region" description="Basic and acidic residues" evidence="2">
    <location>
        <begin position="219"/>
        <end position="231"/>
    </location>
</feature>
<protein>
    <recommendedName>
        <fullName evidence="3">RING-type domain-containing protein</fullName>
    </recommendedName>
</protein>
<dbReference type="InterPro" id="IPR013083">
    <property type="entry name" value="Znf_RING/FYVE/PHD"/>
</dbReference>
<dbReference type="Pfam" id="PF13639">
    <property type="entry name" value="zf-RING_2"/>
    <property type="match status" value="1"/>
</dbReference>